<dbReference type="Proteomes" id="UP000448867">
    <property type="component" value="Unassembled WGS sequence"/>
</dbReference>
<dbReference type="Pfam" id="PF19651">
    <property type="entry name" value="DUF6154"/>
    <property type="match status" value="1"/>
</dbReference>
<accession>A0A7X2LXC2</accession>
<dbReference type="RefSeq" id="WP_154307558.1">
    <property type="nucleotide sequence ID" value="NZ_WKKI01000015.1"/>
</dbReference>
<dbReference type="EMBL" id="WKKI01000015">
    <property type="protein sequence ID" value="MRX72395.1"/>
    <property type="molecule type" value="Genomic_DNA"/>
</dbReference>
<evidence type="ECO:0000313" key="2">
    <source>
        <dbReference type="Proteomes" id="UP000448867"/>
    </source>
</evidence>
<evidence type="ECO:0000313" key="1">
    <source>
        <dbReference type="EMBL" id="MRX72395.1"/>
    </source>
</evidence>
<dbReference type="AlphaFoldDB" id="A0A7X2LXC2"/>
<comment type="caution">
    <text evidence="1">The sequence shown here is derived from an EMBL/GenBank/DDBJ whole genome shotgun (WGS) entry which is preliminary data.</text>
</comment>
<organism evidence="1 2">
    <name type="scientific">Metabacillus lacus</name>
    <dbReference type="NCBI Taxonomy" id="1983721"/>
    <lineage>
        <taxon>Bacteria</taxon>
        <taxon>Bacillati</taxon>
        <taxon>Bacillota</taxon>
        <taxon>Bacilli</taxon>
        <taxon>Bacillales</taxon>
        <taxon>Bacillaceae</taxon>
        <taxon>Metabacillus</taxon>
    </lineage>
</organism>
<reference evidence="1 2" key="1">
    <citation type="submission" date="2019-11" db="EMBL/GenBank/DDBJ databases">
        <title>Bacillus lacus genome.</title>
        <authorList>
            <person name="Allen C.J."/>
            <person name="Newman J.D."/>
        </authorList>
    </citation>
    <scope>NUCLEOTIDE SEQUENCE [LARGE SCALE GENOMIC DNA]</scope>
    <source>
        <strain evidence="1 2">KCTC 33946</strain>
    </source>
</reference>
<gene>
    <name evidence="1" type="ORF">GJU40_09555</name>
</gene>
<name>A0A7X2LXC2_9BACI</name>
<protein>
    <submittedName>
        <fullName evidence="1">Uncharacterized protein</fullName>
    </submittedName>
</protein>
<proteinExistence type="predicted"/>
<keyword evidence="2" id="KW-1185">Reference proteome</keyword>
<sequence>MNLFNRHADELKTRFRADDEDIEAAAIGKIQHLNKQELLMLVSEMEETHLKQIVSNYFADRIQEEIGLEELGPFSN</sequence>
<dbReference type="InterPro" id="IPR046152">
    <property type="entry name" value="DUF6154"/>
</dbReference>